<gene>
    <name evidence="2" type="ORF">DARMORV10_A04P23890.1</name>
</gene>
<dbReference type="PANTHER" id="PTHR33021">
    <property type="entry name" value="BLUE COPPER PROTEIN"/>
    <property type="match status" value="1"/>
</dbReference>
<dbReference type="PROSITE" id="PS51485">
    <property type="entry name" value="PHYTOCYANIN"/>
    <property type="match status" value="1"/>
</dbReference>
<organism evidence="2">
    <name type="scientific">Brassica napus</name>
    <name type="common">Rape</name>
    <dbReference type="NCBI Taxonomy" id="3708"/>
    <lineage>
        <taxon>Eukaryota</taxon>
        <taxon>Viridiplantae</taxon>
        <taxon>Streptophyta</taxon>
        <taxon>Embryophyta</taxon>
        <taxon>Tracheophyta</taxon>
        <taxon>Spermatophyta</taxon>
        <taxon>Magnoliopsida</taxon>
        <taxon>eudicotyledons</taxon>
        <taxon>Gunneridae</taxon>
        <taxon>Pentapetalae</taxon>
        <taxon>rosids</taxon>
        <taxon>malvids</taxon>
        <taxon>Brassicales</taxon>
        <taxon>Brassicaceae</taxon>
        <taxon>Brassiceae</taxon>
        <taxon>Brassica</taxon>
    </lineage>
</organism>
<evidence type="ECO:0000259" key="1">
    <source>
        <dbReference type="PROSITE" id="PS51485"/>
    </source>
</evidence>
<dbReference type="AlphaFoldDB" id="A0A817AWK1"/>
<dbReference type="InterPro" id="IPR003245">
    <property type="entry name" value="Phytocyanin_dom"/>
</dbReference>
<dbReference type="GO" id="GO:0009055">
    <property type="term" value="F:electron transfer activity"/>
    <property type="evidence" value="ECO:0007669"/>
    <property type="project" value="InterPro"/>
</dbReference>
<dbReference type="SUPFAM" id="SSF49503">
    <property type="entry name" value="Cupredoxins"/>
    <property type="match status" value="1"/>
</dbReference>
<dbReference type="InterPro" id="IPR008972">
    <property type="entry name" value="Cupredoxin"/>
</dbReference>
<dbReference type="PANTHER" id="PTHR33021:SF442">
    <property type="entry name" value="PHYTOCYANIN DOMAIN-CONTAINING PROTEIN"/>
    <property type="match status" value="1"/>
</dbReference>
<evidence type="ECO:0000313" key="2">
    <source>
        <dbReference type="EMBL" id="CAF2286486.1"/>
    </source>
</evidence>
<proteinExistence type="predicted"/>
<dbReference type="Pfam" id="PF02298">
    <property type="entry name" value="Cu_bind_like"/>
    <property type="match status" value="1"/>
</dbReference>
<protein>
    <submittedName>
        <fullName evidence="2">(rape) hypothetical protein</fullName>
    </submittedName>
</protein>
<sequence>MEILEKPHSFPLFRHLIAEIMGHLNLITGWSLINVGHHEKRCKSLFTSLLILVALFGVGVEGTVHKIGNSSGWTMMGVDYQAWASSRNFQVGDSLFFEYNNEFHDVTGVTPYDFELRFSPNPLATTKLD</sequence>
<feature type="domain" description="Phytocyanin" evidence="1">
    <location>
        <begin position="63"/>
        <end position="129"/>
    </location>
</feature>
<dbReference type="Gene3D" id="2.60.40.420">
    <property type="entry name" value="Cupredoxins - blue copper proteins"/>
    <property type="match status" value="1"/>
</dbReference>
<dbReference type="InterPro" id="IPR039391">
    <property type="entry name" value="Phytocyanin-like"/>
</dbReference>
<name>A0A817AWK1_BRANA</name>
<accession>A0A817AWK1</accession>
<reference evidence="2" key="1">
    <citation type="submission" date="2021-01" db="EMBL/GenBank/DDBJ databases">
        <authorList>
            <consortium name="Genoscope - CEA"/>
            <person name="William W."/>
        </authorList>
    </citation>
    <scope>NUCLEOTIDE SEQUENCE</scope>
</reference>
<dbReference type="Proteomes" id="UP001295469">
    <property type="component" value="Chromosome A04"/>
</dbReference>
<dbReference type="EMBL" id="HG994358">
    <property type="protein sequence ID" value="CAF2286486.1"/>
    <property type="molecule type" value="Genomic_DNA"/>
</dbReference>